<accession>A0AAV3NML8</accession>
<evidence type="ECO:0000256" key="1">
    <source>
        <dbReference type="SAM" id="Coils"/>
    </source>
</evidence>
<sequence length="190" mass="21828">MEGIVQEKEVLKGENEKLKTMLAVMQKENKEAQEQCIQEAEKLDLLHTHYTRMEAENEGLNNKYKNAQLMAEFSKKKAEEATQKEDEATRKLKEVEEAIPGRIQEAIREYQFSEDFRNEAGKDAAYCLCCFTKTYKGANPAIVENYREFIQGYNKDWFANCNLDAPLTPEEEDEEDVILPGADQDDAQAS</sequence>
<dbReference type="AlphaFoldDB" id="A0AAV3NML8"/>
<keyword evidence="4" id="KW-1185">Reference proteome</keyword>
<protein>
    <submittedName>
        <fullName evidence="3">Uncharacterized protein</fullName>
    </submittedName>
</protein>
<name>A0AAV3NML8_LITER</name>
<feature type="coiled-coil region" evidence="1">
    <location>
        <begin position="8"/>
        <end position="98"/>
    </location>
</feature>
<proteinExistence type="predicted"/>
<evidence type="ECO:0000313" key="4">
    <source>
        <dbReference type="Proteomes" id="UP001454036"/>
    </source>
</evidence>
<evidence type="ECO:0000256" key="2">
    <source>
        <dbReference type="SAM" id="MobiDB-lite"/>
    </source>
</evidence>
<organism evidence="3 4">
    <name type="scientific">Lithospermum erythrorhizon</name>
    <name type="common">Purple gromwell</name>
    <name type="synonym">Lithospermum officinale var. erythrorhizon</name>
    <dbReference type="NCBI Taxonomy" id="34254"/>
    <lineage>
        <taxon>Eukaryota</taxon>
        <taxon>Viridiplantae</taxon>
        <taxon>Streptophyta</taxon>
        <taxon>Embryophyta</taxon>
        <taxon>Tracheophyta</taxon>
        <taxon>Spermatophyta</taxon>
        <taxon>Magnoliopsida</taxon>
        <taxon>eudicotyledons</taxon>
        <taxon>Gunneridae</taxon>
        <taxon>Pentapetalae</taxon>
        <taxon>asterids</taxon>
        <taxon>lamiids</taxon>
        <taxon>Boraginales</taxon>
        <taxon>Boraginaceae</taxon>
        <taxon>Boraginoideae</taxon>
        <taxon>Lithospermeae</taxon>
        <taxon>Lithospermum</taxon>
    </lineage>
</organism>
<feature type="region of interest" description="Disordered" evidence="2">
    <location>
        <begin position="169"/>
        <end position="190"/>
    </location>
</feature>
<reference evidence="3 4" key="1">
    <citation type="submission" date="2024-01" db="EMBL/GenBank/DDBJ databases">
        <title>The complete chloroplast genome sequence of Lithospermum erythrorhizon: insights into the phylogenetic relationship among Boraginaceae species and the maternal lineages of purple gromwells.</title>
        <authorList>
            <person name="Okada T."/>
            <person name="Watanabe K."/>
        </authorList>
    </citation>
    <scope>NUCLEOTIDE SEQUENCE [LARGE SCALE GENOMIC DNA]</scope>
</reference>
<keyword evidence="1" id="KW-0175">Coiled coil</keyword>
<dbReference type="Proteomes" id="UP001454036">
    <property type="component" value="Unassembled WGS sequence"/>
</dbReference>
<gene>
    <name evidence="3" type="ORF">LIER_01917</name>
</gene>
<dbReference type="EMBL" id="BAABME010000198">
    <property type="protein sequence ID" value="GAA0140604.1"/>
    <property type="molecule type" value="Genomic_DNA"/>
</dbReference>
<comment type="caution">
    <text evidence="3">The sequence shown here is derived from an EMBL/GenBank/DDBJ whole genome shotgun (WGS) entry which is preliminary data.</text>
</comment>
<evidence type="ECO:0000313" key="3">
    <source>
        <dbReference type="EMBL" id="GAA0140604.1"/>
    </source>
</evidence>